<comment type="subunit">
    <text evidence="2">The glycine cleavage system is composed of four proteins: P, T, L and H.</text>
</comment>
<evidence type="ECO:0000256" key="2">
    <source>
        <dbReference type="ARBA" id="ARBA00011690"/>
    </source>
</evidence>
<comment type="caution">
    <text evidence="6">The sequence shown here is derived from an EMBL/GenBank/DDBJ whole genome shotgun (WGS) entry which is preliminary data.</text>
</comment>
<comment type="similarity">
    <text evidence="1">Belongs to the GcvT family.</text>
</comment>
<feature type="non-terminal residue" evidence="6">
    <location>
        <position position="229"/>
    </location>
</feature>
<reference evidence="6" key="1">
    <citation type="journal article" date="2023" name="IScience">
        <title>Live-bearing cockroach genome reveals convergent evolutionary mechanisms linked to viviparity in insects and beyond.</title>
        <authorList>
            <person name="Fouks B."/>
            <person name="Harrison M.C."/>
            <person name="Mikhailova A.A."/>
            <person name="Marchal E."/>
            <person name="English S."/>
            <person name="Carruthers M."/>
            <person name="Jennings E.C."/>
            <person name="Chiamaka E.L."/>
            <person name="Frigard R.A."/>
            <person name="Pippel M."/>
            <person name="Attardo G.M."/>
            <person name="Benoit J.B."/>
            <person name="Bornberg-Bauer E."/>
            <person name="Tobe S.S."/>
        </authorList>
    </citation>
    <scope>NUCLEOTIDE SEQUENCE</scope>
    <source>
        <strain evidence="6">Stay&amp;Tobe</strain>
    </source>
</reference>
<accession>A0AAD7ZCF1</accession>
<dbReference type="SUPFAM" id="SSF101790">
    <property type="entry name" value="Aminomethyltransferase beta-barrel domain"/>
    <property type="match status" value="1"/>
</dbReference>
<feature type="domain" description="Aminomethyltransferase C-terminal" evidence="5">
    <location>
        <begin position="138"/>
        <end position="219"/>
    </location>
</feature>
<dbReference type="Pfam" id="PF08669">
    <property type="entry name" value="GCV_T_C"/>
    <property type="match status" value="1"/>
</dbReference>
<dbReference type="Proteomes" id="UP001233999">
    <property type="component" value="Unassembled WGS sequence"/>
</dbReference>
<dbReference type="InterPro" id="IPR006222">
    <property type="entry name" value="GCVT_N"/>
</dbReference>
<dbReference type="InterPro" id="IPR013977">
    <property type="entry name" value="GcvT_C"/>
</dbReference>
<dbReference type="Gene3D" id="2.40.30.110">
    <property type="entry name" value="Aminomethyltransferase beta-barrel domains"/>
    <property type="match status" value="1"/>
</dbReference>
<organism evidence="6 7">
    <name type="scientific">Diploptera punctata</name>
    <name type="common">Pacific beetle cockroach</name>
    <dbReference type="NCBI Taxonomy" id="6984"/>
    <lineage>
        <taxon>Eukaryota</taxon>
        <taxon>Metazoa</taxon>
        <taxon>Ecdysozoa</taxon>
        <taxon>Arthropoda</taxon>
        <taxon>Hexapoda</taxon>
        <taxon>Insecta</taxon>
        <taxon>Pterygota</taxon>
        <taxon>Neoptera</taxon>
        <taxon>Polyneoptera</taxon>
        <taxon>Dictyoptera</taxon>
        <taxon>Blattodea</taxon>
        <taxon>Blaberoidea</taxon>
        <taxon>Blaberidae</taxon>
        <taxon>Diplopterinae</taxon>
        <taxon>Diploptera</taxon>
    </lineage>
</organism>
<evidence type="ECO:0000256" key="3">
    <source>
        <dbReference type="ARBA" id="ARBA00015825"/>
    </source>
</evidence>
<sequence>LRPDMAKVLQPLTDVDLSELYFMDSTLATVAGVPRCRITRCGYTGEDGVEISLPADEAVKVVEMLLASEVAPVKPAGLGARDSLRLEAGLCLYGNDIDHTTTPVEAGLSWVVAKRRRTTADFPGASVIIDQLRDGPGKKRVGIISRGPPARSDAPVLASTDSTQEDIVGYITSGSPSPSLGGNIAMGYVRTEMSKIGTKVLLKVRDKRVEGIVCKLPFVPTKYYIRKDK</sequence>
<proteinExistence type="inferred from homology"/>
<evidence type="ECO:0000313" key="7">
    <source>
        <dbReference type="Proteomes" id="UP001233999"/>
    </source>
</evidence>
<gene>
    <name evidence="6" type="ORF">L9F63_025021</name>
</gene>
<dbReference type="PANTHER" id="PTHR43757:SF16">
    <property type="entry name" value="AMINOMETHYLTRANSFERASE, MITOCHONDRIAL"/>
    <property type="match status" value="1"/>
</dbReference>
<name>A0AAD7ZCF1_DIPPU</name>
<dbReference type="FunFam" id="4.10.1250.10:FF:000002">
    <property type="entry name" value="Aminomethyltransferase"/>
    <property type="match status" value="1"/>
</dbReference>
<evidence type="ECO:0000259" key="5">
    <source>
        <dbReference type="Pfam" id="PF08669"/>
    </source>
</evidence>
<dbReference type="Pfam" id="PF01571">
    <property type="entry name" value="GCV_T"/>
    <property type="match status" value="1"/>
</dbReference>
<feature type="domain" description="GCVT N-terminal" evidence="4">
    <location>
        <begin position="3"/>
        <end position="114"/>
    </location>
</feature>
<dbReference type="PANTHER" id="PTHR43757">
    <property type="entry name" value="AMINOMETHYLTRANSFERASE"/>
    <property type="match status" value="1"/>
</dbReference>
<keyword evidence="7" id="KW-1185">Reference proteome</keyword>
<evidence type="ECO:0000259" key="4">
    <source>
        <dbReference type="Pfam" id="PF01571"/>
    </source>
</evidence>
<reference evidence="6" key="2">
    <citation type="submission" date="2023-05" db="EMBL/GenBank/DDBJ databases">
        <authorList>
            <person name="Fouks B."/>
        </authorList>
    </citation>
    <scope>NUCLEOTIDE SEQUENCE</scope>
    <source>
        <strain evidence="6">Stay&amp;Tobe</strain>
        <tissue evidence="6">Testes</tissue>
    </source>
</reference>
<evidence type="ECO:0000313" key="6">
    <source>
        <dbReference type="EMBL" id="KAJ9578120.1"/>
    </source>
</evidence>
<dbReference type="InterPro" id="IPR029043">
    <property type="entry name" value="GcvT/YgfZ_C"/>
</dbReference>
<dbReference type="Gene3D" id="4.10.1250.10">
    <property type="entry name" value="Aminomethyltransferase fragment"/>
    <property type="match status" value="1"/>
</dbReference>
<evidence type="ECO:0000256" key="1">
    <source>
        <dbReference type="ARBA" id="ARBA00008609"/>
    </source>
</evidence>
<dbReference type="Gene3D" id="3.30.1360.120">
    <property type="entry name" value="Probable tRNA modification gtpase trme, domain 1"/>
    <property type="match status" value="1"/>
</dbReference>
<protein>
    <recommendedName>
        <fullName evidence="3">Aminomethyltransferase, mitochondrial</fullName>
    </recommendedName>
</protein>
<dbReference type="EMBL" id="JASPKZ010008980">
    <property type="protein sequence ID" value="KAJ9578120.1"/>
    <property type="molecule type" value="Genomic_DNA"/>
</dbReference>
<dbReference type="GO" id="GO:0005739">
    <property type="term" value="C:mitochondrion"/>
    <property type="evidence" value="ECO:0007669"/>
    <property type="project" value="TreeGrafter"/>
</dbReference>
<dbReference type="AlphaFoldDB" id="A0AAD7ZCF1"/>
<dbReference type="InterPro" id="IPR028896">
    <property type="entry name" value="GcvT/YgfZ/DmdA"/>
</dbReference>
<dbReference type="InterPro" id="IPR027266">
    <property type="entry name" value="TrmE/GcvT-like"/>
</dbReference>
<dbReference type="SUPFAM" id="SSF103025">
    <property type="entry name" value="Folate-binding domain"/>
    <property type="match status" value="1"/>
</dbReference>